<proteinExistence type="predicted"/>
<reference evidence="2 3" key="1">
    <citation type="submission" date="2015-01" db="EMBL/GenBank/DDBJ databases">
        <title>The Genome Sequence of Exophiala xenobiotica CBS118157.</title>
        <authorList>
            <consortium name="The Broad Institute Genomics Platform"/>
            <person name="Cuomo C."/>
            <person name="de Hoog S."/>
            <person name="Gorbushina A."/>
            <person name="Stielow B."/>
            <person name="Teixiera M."/>
            <person name="Abouelleil A."/>
            <person name="Chapman S.B."/>
            <person name="Priest M."/>
            <person name="Young S.K."/>
            <person name="Wortman J."/>
            <person name="Nusbaum C."/>
            <person name="Birren B."/>
        </authorList>
    </citation>
    <scope>NUCLEOTIDE SEQUENCE [LARGE SCALE GENOMIC DNA]</scope>
    <source>
        <strain evidence="2 3">CBS 118157</strain>
    </source>
</reference>
<evidence type="ECO:0000259" key="1">
    <source>
        <dbReference type="Pfam" id="PF06985"/>
    </source>
</evidence>
<dbReference type="PANTHER" id="PTHR24148">
    <property type="entry name" value="ANKYRIN REPEAT DOMAIN-CONTAINING PROTEIN 39 HOMOLOG-RELATED"/>
    <property type="match status" value="1"/>
</dbReference>
<dbReference type="Pfam" id="PF06985">
    <property type="entry name" value="HET"/>
    <property type="match status" value="1"/>
</dbReference>
<gene>
    <name evidence="2" type="ORF">PV05_09118</name>
</gene>
<dbReference type="AlphaFoldDB" id="A0A0D2EDX4"/>
<dbReference type="GeneID" id="25331026"/>
<dbReference type="InterPro" id="IPR052895">
    <property type="entry name" value="HetReg/Transcr_Mod"/>
</dbReference>
<name>A0A0D2EDX4_9EURO</name>
<dbReference type="Proteomes" id="UP000054342">
    <property type="component" value="Unassembled WGS sequence"/>
</dbReference>
<evidence type="ECO:0000313" key="2">
    <source>
        <dbReference type="EMBL" id="KIW53558.1"/>
    </source>
</evidence>
<accession>A0A0D2EDX4</accession>
<dbReference type="InterPro" id="IPR010730">
    <property type="entry name" value="HET"/>
</dbReference>
<dbReference type="RefSeq" id="XP_013314142.1">
    <property type="nucleotide sequence ID" value="XM_013458688.1"/>
</dbReference>
<dbReference type="OrthoDB" id="4113531at2759"/>
<feature type="domain" description="Heterokaryon incompatibility" evidence="1">
    <location>
        <begin position="129"/>
        <end position="271"/>
    </location>
</feature>
<dbReference type="EMBL" id="KN847321">
    <property type="protein sequence ID" value="KIW53558.1"/>
    <property type="molecule type" value="Genomic_DNA"/>
</dbReference>
<dbReference type="STRING" id="348802.A0A0D2EDX4"/>
<dbReference type="HOGENOM" id="CLU_004184_3_3_1"/>
<keyword evidence="3" id="KW-1185">Reference proteome</keyword>
<sequence length="434" mass="48584">MDYQVAFYQDSWPIEGKASTADIVEQVINTRDAAMSQLRLPSSQEGKIDLVSCGIWLKVRTDRPREEGQLTTAFVSVKDKGLHRPVPFSFTREPLAETQIRLIELFPGARGEGLRAILHSVDLVSSPAFDALSYVWGNREVQDTIILGDDSFKRERISASVHAALTELRRPDTSRFIWVDALCIDQHNILERNHQVRIMGTIFASAAQVIIWLGEATEHSKSGIQTLQFIAEGKAFEENPPWKDNPPEVIQKGLTDILSRNWFRRIWTVQEAALSSRKTVMICSDGSFCEWSAAPHCVSLFIRGLKFAAVTADWTENGLAGSDDLGLTGVDLTGIIDLLGQQLQQSVRSKGLNRAGLEPDLLDIAYEVKGKQCVDPRDRLYGILGLAVIRGSDEYHQLQPDYSKTLQQVQDDFRQILLEAAKREPEAWVLAQQA</sequence>
<protein>
    <recommendedName>
        <fullName evidence="1">Heterokaryon incompatibility domain-containing protein</fullName>
    </recommendedName>
</protein>
<organism evidence="2 3">
    <name type="scientific">Exophiala xenobiotica</name>
    <dbReference type="NCBI Taxonomy" id="348802"/>
    <lineage>
        <taxon>Eukaryota</taxon>
        <taxon>Fungi</taxon>
        <taxon>Dikarya</taxon>
        <taxon>Ascomycota</taxon>
        <taxon>Pezizomycotina</taxon>
        <taxon>Eurotiomycetes</taxon>
        <taxon>Chaetothyriomycetidae</taxon>
        <taxon>Chaetothyriales</taxon>
        <taxon>Herpotrichiellaceae</taxon>
        <taxon>Exophiala</taxon>
    </lineage>
</organism>
<evidence type="ECO:0000313" key="3">
    <source>
        <dbReference type="Proteomes" id="UP000054342"/>
    </source>
</evidence>
<dbReference type="PANTHER" id="PTHR24148:SF73">
    <property type="entry name" value="HET DOMAIN PROTEIN (AFU_ORTHOLOGUE AFUA_8G01020)"/>
    <property type="match status" value="1"/>
</dbReference>